<organism evidence="1 2">
    <name type="scientific">Coniella lustricola</name>
    <dbReference type="NCBI Taxonomy" id="2025994"/>
    <lineage>
        <taxon>Eukaryota</taxon>
        <taxon>Fungi</taxon>
        <taxon>Dikarya</taxon>
        <taxon>Ascomycota</taxon>
        <taxon>Pezizomycotina</taxon>
        <taxon>Sordariomycetes</taxon>
        <taxon>Sordariomycetidae</taxon>
        <taxon>Diaporthales</taxon>
        <taxon>Schizoparmaceae</taxon>
        <taxon>Coniella</taxon>
    </lineage>
</organism>
<accession>A0A2T3AH74</accession>
<evidence type="ECO:0000313" key="2">
    <source>
        <dbReference type="Proteomes" id="UP000241462"/>
    </source>
</evidence>
<keyword evidence="2" id="KW-1185">Reference proteome</keyword>
<name>A0A2T3AH74_9PEZI</name>
<evidence type="ECO:0000313" key="1">
    <source>
        <dbReference type="EMBL" id="PSR97623.1"/>
    </source>
</evidence>
<dbReference type="Proteomes" id="UP000241462">
    <property type="component" value="Unassembled WGS sequence"/>
</dbReference>
<dbReference type="InParanoid" id="A0A2T3AH74"/>
<gene>
    <name evidence="1" type="ORF">BD289DRAFT_81716</name>
</gene>
<dbReference type="AlphaFoldDB" id="A0A2T3AH74"/>
<proteinExistence type="predicted"/>
<sequence>MKRVNMIRMESGNCCSLTEWLCFIVLPSDPTKSPSIAIAYHDPPDLPAPTPSCESSLTIETSKHIDFLHIFMVKFPS</sequence>
<dbReference type="EMBL" id="KZ678389">
    <property type="protein sequence ID" value="PSR97623.1"/>
    <property type="molecule type" value="Genomic_DNA"/>
</dbReference>
<reference evidence="1 2" key="1">
    <citation type="journal article" date="2018" name="Mycol. Prog.">
        <title>Coniella lustricola, a new species from submerged detritus.</title>
        <authorList>
            <person name="Raudabaugh D.B."/>
            <person name="Iturriaga T."/>
            <person name="Carver A."/>
            <person name="Mondo S."/>
            <person name="Pangilinan J."/>
            <person name="Lipzen A."/>
            <person name="He G."/>
            <person name="Amirebrahimi M."/>
            <person name="Grigoriev I.V."/>
            <person name="Miller A.N."/>
        </authorList>
    </citation>
    <scope>NUCLEOTIDE SEQUENCE [LARGE SCALE GENOMIC DNA]</scope>
    <source>
        <strain evidence="1 2">B22-T-1</strain>
    </source>
</reference>
<protein>
    <submittedName>
        <fullName evidence="1">Uncharacterized protein</fullName>
    </submittedName>
</protein>